<proteinExistence type="predicted"/>
<organism evidence="2 3">
    <name type="scientific">Roseobacter sinensis</name>
    <dbReference type="NCBI Taxonomy" id="2931391"/>
    <lineage>
        <taxon>Bacteria</taxon>
        <taxon>Pseudomonadati</taxon>
        <taxon>Pseudomonadota</taxon>
        <taxon>Alphaproteobacteria</taxon>
        <taxon>Rhodobacterales</taxon>
        <taxon>Roseobacteraceae</taxon>
        <taxon>Roseobacter</taxon>
    </lineage>
</organism>
<name>A0ABT3BFG1_9RHOB</name>
<evidence type="ECO:0000313" key="2">
    <source>
        <dbReference type="EMBL" id="MCV3272314.1"/>
    </source>
</evidence>
<protein>
    <submittedName>
        <fullName evidence="2">Alpha/beta hydrolase</fullName>
    </submittedName>
</protein>
<dbReference type="PANTHER" id="PTHR45763:SF46">
    <property type="entry name" value="AB HYDROLASE-1 DOMAIN-CONTAINING PROTEIN"/>
    <property type="match status" value="1"/>
</dbReference>
<dbReference type="Gene3D" id="3.40.50.1820">
    <property type="entry name" value="alpha/beta hydrolase"/>
    <property type="match status" value="1"/>
</dbReference>
<evidence type="ECO:0000313" key="3">
    <source>
        <dbReference type="Proteomes" id="UP001208690"/>
    </source>
</evidence>
<dbReference type="SUPFAM" id="SSF53474">
    <property type="entry name" value="alpha/beta-Hydrolases"/>
    <property type="match status" value="1"/>
</dbReference>
<keyword evidence="2" id="KW-0378">Hydrolase</keyword>
<gene>
    <name evidence="2" type="ORF">MUB52_12825</name>
</gene>
<dbReference type="PANTHER" id="PTHR45763">
    <property type="entry name" value="HYDROLASE, ALPHA/BETA FOLD FAMILY PROTEIN, EXPRESSED-RELATED"/>
    <property type="match status" value="1"/>
</dbReference>
<dbReference type="Proteomes" id="UP001208690">
    <property type="component" value="Unassembled WGS sequence"/>
</dbReference>
<feature type="domain" description="AB hydrolase-1" evidence="1">
    <location>
        <begin position="41"/>
        <end position="290"/>
    </location>
</feature>
<accession>A0ABT3BFG1</accession>
<evidence type="ECO:0000259" key="1">
    <source>
        <dbReference type="Pfam" id="PF00561"/>
    </source>
</evidence>
<comment type="caution">
    <text evidence="2">The sequence shown here is derived from an EMBL/GenBank/DDBJ whole genome shotgun (WGS) entry which is preliminary data.</text>
</comment>
<dbReference type="Pfam" id="PF00561">
    <property type="entry name" value="Abhydrolase_1"/>
    <property type="match status" value="1"/>
</dbReference>
<dbReference type="EMBL" id="JALIEB010000008">
    <property type="protein sequence ID" value="MCV3272314.1"/>
    <property type="molecule type" value="Genomic_DNA"/>
</dbReference>
<dbReference type="InterPro" id="IPR029058">
    <property type="entry name" value="AB_hydrolase_fold"/>
</dbReference>
<reference evidence="2 3" key="1">
    <citation type="submission" date="2022-04" db="EMBL/GenBank/DDBJ databases">
        <title>Roseobacter sp. WL0113 is a bacterium isolated from neritic sediment.</title>
        <authorList>
            <person name="Wang L."/>
            <person name="He W."/>
            <person name="Zhang D.-F."/>
        </authorList>
    </citation>
    <scope>NUCLEOTIDE SEQUENCE [LARGE SCALE GENOMIC DNA]</scope>
    <source>
        <strain evidence="2 3">WL0113</strain>
    </source>
</reference>
<dbReference type="GO" id="GO:0016787">
    <property type="term" value="F:hydrolase activity"/>
    <property type="evidence" value="ECO:0007669"/>
    <property type="project" value="UniProtKB-KW"/>
</dbReference>
<keyword evidence="3" id="KW-1185">Reference proteome</keyword>
<sequence>MVDFSFLPPVRAVLSDEPTKLRLPGGRDLAFTQWGDGAGFPVFYFHGTPSSRLEGAFADAAARRHRFRLVAVDRPGFGQSTFQHHRRFLDWPEDVLALADHLKIDRFAVAGHSGAGPHLLACGVCIDPKRLACIGALGPWGPVASADIAKSLNRLDHAFANAARQRPWLMRMGFAPMGWAARWWPDLFFGLMKRSVATADRRALEDPGFTAIFRSALREAFRQGSRGAAHEAHLAYTDWGFDIASVRVPTHIWLGDQDVFVSNTMGRYLEQRIPGVDFHWVAAAGHLNVEDWHQIFAACRESIGRAAP</sequence>
<dbReference type="InterPro" id="IPR000073">
    <property type="entry name" value="AB_hydrolase_1"/>
</dbReference>